<keyword evidence="5" id="KW-0032">Aminotransferase</keyword>
<reference evidence="10" key="1">
    <citation type="submission" date="2022-11" db="EMBL/GenBank/DDBJ databases">
        <authorList>
            <person name="Petersen C."/>
        </authorList>
    </citation>
    <scope>NUCLEOTIDE SEQUENCE</scope>
    <source>
        <strain evidence="10">IBT 34128</strain>
    </source>
</reference>
<dbReference type="PANTHER" id="PTHR11879">
    <property type="entry name" value="ASPARTATE AMINOTRANSFERASE"/>
    <property type="match status" value="1"/>
</dbReference>
<dbReference type="Pfam" id="PF00155">
    <property type="entry name" value="Aminotran_1_2"/>
    <property type="match status" value="1"/>
</dbReference>
<evidence type="ECO:0000313" key="11">
    <source>
        <dbReference type="Proteomes" id="UP001141434"/>
    </source>
</evidence>
<evidence type="ECO:0000256" key="1">
    <source>
        <dbReference type="ARBA" id="ARBA00001933"/>
    </source>
</evidence>
<evidence type="ECO:0000256" key="4">
    <source>
        <dbReference type="ARBA" id="ARBA00011738"/>
    </source>
</evidence>
<dbReference type="OrthoDB" id="6752799at2759"/>
<dbReference type="GO" id="GO:0004069">
    <property type="term" value="F:L-aspartate:2-oxoglutarate aminotransferase activity"/>
    <property type="evidence" value="ECO:0007669"/>
    <property type="project" value="TreeGrafter"/>
</dbReference>
<dbReference type="InterPro" id="IPR015422">
    <property type="entry name" value="PyrdxlP-dep_Trfase_small"/>
</dbReference>
<sequence length="417" mass="46410">MGSTEIDNHPFEGIVEGQLETGSILQDLFVKDPHPDKVNLLRGAYQADVGTPFVPPSTILAREKLFRDSSWHHDYLFFLGAQGLLKAGEELFFGPQSSAITSQLVASMQAVGATGAIHMGGRFLKDHYPAWKGSDHKIYLSKDTWVNHRNVFRTLDIQPIELPYYDPSTKSLNWTAFKDSIASLPTQSVVLLQTAAHNPTGCDPTPEQWKELIQIFLARRHFAFLDAAYLGLVSGDPDVDANTIRLFEAAGVPLLLAGTFGKSFGLYGERVGMLSVIAPSPEIKARMQKQMTLLARSETGSSPAFGARIVETVWGDEAIKKVWIKDVKGIADELRRRRQTLKDELARLGTPGKWDFLTQQVGMFSYLDFTPTQLEFLRTENHLYLDGNTRLSFAAINNDGITLVARGIDNMIRNKVE</sequence>
<keyword evidence="7 8" id="KW-0663">Pyridoxal phosphate</keyword>
<dbReference type="Proteomes" id="UP001141434">
    <property type="component" value="Unassembled WGS sequence"/>
</dbReference>
<dbReference type="InterPro" id="IPR015421">
    <property type="entry name" value="PyrdxlP-dep_Trfase_major"/>
</dbReference>
<evidence type="ECO:0000256" key="3">
    <source>
        <dbReference type="ARBA" id="ARBA00008392"/>
    </source>
</evidence>
<gene>
    <name evidence="10" type="ORF">NUU61_005130</name>
</gene>
<dbReference type="PANTHER" id="PTHR11879:SF55">
    <property type="entry name" value="GLUTAMATE OXALOACETATE TRANSAMINASE 1, ISOFORM B"/>
    <property type="match status" value="1"/>
</dbReference>
<comment type="cofactor">
    <cofactor evidence="1 8">
        <name>pyridoxal 5'-phosphate</name>
        <dbReference type="ChEBI" id="CHEBI:597326"/>
    </cofactor>
</comment>
<comment type="caution">
    <text evidence="10">The sequence shown here is derived from an EMBL/GenBank/DDBJ whole genome shotgun (WGS) entry which is preliminary data.</text>
</comment>
<comment type="similarity">
    <text evidence="3 8">Belongs to the class-II pyridoxal-phosphate-dependent aminotransferase family.</text>
</comment>
<evidence type="ECO:0000256" key="8">
    <source>
        <dbReference type="RuleBase" id="RU003693"/>
    </source>
</evidence>
<accession>A0A9W9K7B1</accession>
<comment type="subunit">
    <text evidence="4">Homodimer.</text>
</comment>
<evidence type="ECO:0000313" key="10">
    <source>
        <dbReference type="EMBL" id="KAJ5095774.1"/>
    </source>
</evidence>
<protein>
    <recommendedName>
        <fullName evidence="9">Aminotransferase class I/classII large domain-containing protein</fullName>
    </recommendedName>
</protein>
<dbReference type="RefSeq" id="XP_056511325.1">
    <property type="nucleotide sequence ID" value="XM_056655712.1"/>
</dbReference>
<dbReference type="PRINTS" id="PR00799">
    <property type="entry name" value="TRANSAMINASE"/>
</dbReference>
<dbReference type="InterPro" id="IPR001917">
    <property type="entry name" value="Aminotrans_II_pyridoxalP_BS"/>
</dbReference>
<evidence type="ECO:0000259" key="9">
    <source>
        <dbReference type="Pfam" id="PF00155"/>
    </source>
</evidence>
<dbReference type="Gene3D" id="3.40.640.10">
    <property type="entry name" value="Type I PLP-dependent aspartate aminotransferase-like (Major domain)"/>
    <property type="match status" value="1"/>
</dbReference>
<dbReference type="InterPro" id="IPR000796">
    <property type="entry name" value="Asp_trans"/>
</dbReference>
<dbReference type="SUPFAM" id="SSF53383">
    <property type="entry name" value="PLP-dependent transferases"/>
    <property type="match status" value="1"/>
</dbReference>
<reference evidence="10" key="2">
    <citation type="journal article" date="2023" name="IMA Fungus">
        <title>Comparative genomic study of the Penicillium genus elucidates a diverse pangenome and 15 lateral gene transfer events.</title>
        <authorList>
            <person name="Petersen C."/>
            <person name="Sorensen T."/>
            <person name="Nielsen M.R."/>
            <person name="Sondergaard T.E."/>
            <person name="Sorensen J.L."/>
            <person name="Fitzpatrick D.A."/>
            <person name="Frisvad J.C."/>
            <person name="Nielsen K.L."/>
        </authorList>
    </citation>
    <scope>NUCLEOTIDE SEQUENCE</scope>
    <source>
        <strain evidence="10">IBT 34128</strain>
    </source>
</reference>
<keyword evidence="6" id="KW-0808">Transferase</keyword>
<dbReference type="PROSITE" id="PS00599">
    <property type="entry name" value="AA_TRANSFER_CLASS_2"/>
    <property type="match status" value="1"/>
</dbReference>
<proteinExistence type="inferred from homology"/>
<dbReference type="GO" id="GO:0005829">
    <property type="term" value="C:cytosol"/>
    <property type="evidence" value="ECO:0007669"/>
    <property type="project" value="TreeGrafter"/>
</dbReference>
<evidence type="ECO:0000256" key="6">
    <source>
        <dbReference type="ARBA" id="ARBA00022679"/>
    </source>
</evidence>
<dbReference type="CDD" id="cd00609">
    <property type="entry name" value="AAT_like"/>
    <property type="match status" value="1"/>
</dbReference>
<dbReference type="InterPro" id="IPR015424">
    <property type="entry name" value="PyrdxlP-dep_Trfase"/>
</dbReference>
<dbReference type="GeneID" id="81394880"/>
<dbReference type="GO" id="GO:0030170">
    <property type="term" value="F:pyridoxal phosphate binding"/>
    <property type="evidence" value="ECO:0007669"/>
    <property type="project" value="InterPro"/>
</dbReference>
<organism evidence="10 11">
    <name type="scientific">Penicillium alfredii</name>
    <dbReference type="NCBI Taxonomy" id="1506179"/>
    <lineage>
        <taxon>Eukaryota</taxon>
        <taxon>Fungi</taxon>
        <taxon>Dikarya</taxon>
        <taxon>Ascomycota</taxon>
        <taxon>Pezizomycotina</taxon>
        <taxon>Eurotiomycetes</taxon>
        <taxon>Eurotiomycetidae</taxon>
        <taxon>Eurotiales</taxon>
        <taxon>Aspergillaceae</taxon>
        <taxon>Penicillium</taxon>
    </lineage>
</organism>
<dbReference type="Gene3D" id="3.90.1150.10">
    <property type="entry name" value="Aspartate Aminotransferase, domain 1"/>
    <property type="match status" value="1"/>
</dbReference>
<evidence type="ECO:0000256" key="2">
    <source>
        <dbReference type="ARBA" id="ARBA00007441"/>
    </source>
</evidence>
<evidence type="ECO:0000256" key="7">
    <source>
        <dbReference type="ARBA" id="ARBA00022898"/>
    </source>
</evidence>
<dbReference type="InterPro" id="IPR004839">
    <property type="entry name" value="Aminotransferase_I/II_large"/>
</dbReference>
<dbReference type="EMBL" id="JAPMSZ010000007">
    <property type="protein sequence ID" value="KAJ5095774.1"/>
    <property type="molecule type" value="Genomic_DNA"/>
</dbReference>
<name>A0A9W9K7B1_9EURO</name>
<evidence type="ECO:0000256" key="5">
    <source>
        <dbReference type="ARBA" id="ARBA00022576"/>
    </source>
</evidence>
<dbReference type="GO" id="GO:0006532">
    <property type="term" value="P:aspartate biosynthetic process"/>
    <property type="evidence" value="ECO:0007669"/>
    <property type="project" value="TreeGrafter"/>
</dbReference>
<comment type="similarity">
    <text evidence="2">Belongs to the class-I pyridoxal-phosphate-dependent aminotransferase family.</text>
</comment>
<keyword evidence="11" id="KW-1185">Reference proteome</keyword>
<dbReference type="AlphaFoldDB" id="A0A9W9K7B1"/>
<feature type="domain" description="Aminotransferase class I/classII large" evidence="9">
    <location>
        <begin position="36"/>
        <end position="405"/>
    </location>
</feature>